<feature type="repeat" description="TPR" evidence="1">
    <location>
        <begin position="229"/>
        <end position="262"/>
    </location>
</feature>
<dbReference type="RefSeq" id="WP_215760443.1">
    <property type="nucleotide sequence ID" value="NZ_JAHKBE010000044.1"/>
</dbReference>
<proteinExistence type="predicted"/>
<dbReference type="SMART" id="SM00028">
    <property type="entry name" value="TPR"/>
    <property type="match status" value="5"/>
</dbReference>
<dbReference type="PANTHER" id="PTHR12558">
    <property type="entry name" value="CELL DIVISION CYCLE 16,23,27"/>
    <property type="match status" value="1"/>
</dbReference>
<organism evidence="2 3">
    <name type="scientific">Hallella faecis</name>
    <dbReference type="NCBI Taxonomy" id="2841596"/>
    <lineage>
        <taxon>Bacteria</taxon>
        <taxon>Pseudomonadati</taxon>
        <taxon>Bacteroidota</taxon>
        <taxon>Bacteroidia</taxon>
        <taxon>Bacteroidales</taxon>
        <taxon>Prevotellaceae</taxon>
        <taxon>Hallella</taxon>
    </lineage>
</organism>
<reference evidence="2 3" key="1">
    <citation type="submission" date="2024-04" db="EMBL/GenBank/DDBJ databases">
        <title>Human intestinal bacterial collection.</title>
        <authorList>
            <person name="Pauvert C."/>
            <person name="Hitch T.C.A."/>
            <person name="Clavel T."/>
        </authorList>
    </citation>
    <scope>NUCLEOTIDE SEQUENCE [LARGE SCALE GENOMIC DNA]</scope>
    <source>
        <strain evidence="2 3">CLA-AA-H145</strain>
    </source>
</reference>
<keyword evidence="1" id="KW-0802">TPR repeat</keyword>
<dbReference type="InterPro" id="IPR019734">
    <property type="entry name" value="TPR_rpt"/>
</dbReference>
<sequence>MNNQFDDILKRYEAARSAGSSIYLEPDDLTDIAEYYHLHGRLTDAIEAIDLAINMFPGATQPLTFKARVAILVNRNAAEAMQWAEKIDDKTDLDYYYIVAEIMVADQRIDEANQYLKAKENDVCDDDLEDYYLDVATLFADYSCTDITEEWLKKSSLTTDPQYRELQGRVALGKGQFDLCEQIFDKLIDDNPYNTDYWNTMALAQFQQGDTTACIESCDYALAIDPVNADAHIHKANSLAIIGNYPEAIKFYKKLQALQPYSESPDMGIASILAAQNHPQEALAHLKTAEKLATSTSPNKLEILRQQCILNAQLGHRAEALACIRKMDELPDRNTAENNVLRGYLYLLENQPEVARVWFKRAVEASNNDLRIQTLIAYSTYECGYTQFAHDLFREIMDGGLGKNMPEGWAFLALCDADLGLRSEFLADLHQAVLQGPLRSKPMLEGIFPEGTPFENYEEYAKEHPELGAWPTSSRES</sequence>
<evidence type="ECO:0000313" key="2">
    <source>
        <dbReference type="EMBL" id="MEQ2487349.1"/>
    </source>
</evidence>
<gene>
    <name evidence="2" type="ORF">AAAT34_09885</name>
</gene>
<dbReference type="Pfam" id="PF13432">
    <property type="entry name" value="TPR_16"/>
    <property type="match status" value="1"/>
</dbReference>
<comment type="caution">
    <text evidence="2">The sequence shown here is derived from an EMBL/GenBank/DDBJ whole genome shotgun (WGS) entry which is preliminary data.</text>
</comment>
<dbReference type="InterPro" id="IPR011990">
    <property type="entry name" value="TPR-like_helical_dom_sf"/>
</dbReference>
<dbReference type="PANTHER" id="PTHR12558:SF13">
    <property type="entry name" value="CELL DIVISION CYCLE PROTEIN 27 HOMOLOG"/>
    <property type="match status" value="1"/>
</dbReference>
<dbReference type="Proteomes" id="UP001487296">
    <property type="component" value="Unassembled WGS sequence"/>
</dbReference>
<evidence type="ECO:0000313" key="3">
    <source>
        <dbReference type="Proteomes" id="UP001487296"/>
    </source>
</evidence>
<dbReference type="EMBL" id="JBBNFP010000042">
    <property type="protein sequence ID" value="MEQ2487349.1"/>
    <property type="molecule type" value="Genomic_DNA"/>
</dbReference>
<name>A0ABV1FSF3_9BACT</name>
<dbReference type="Gene3D" id="1.25.40.10">
    <property type="entry name" value="Tetratricopeptide repeat domain"/>
    <property type="match status" value="1"/>
</dbReference>
<keyword evidence="3" id="KW-1185">Reference proteome</keyword>
<dbReference type="SUPFAM" id="SSF48452">
    <property type="entry name" value="TPR-like"/>
    <property type="match status" value="3"/>
</dbReference>
<evidence type="ECO:0000256" key="1">
    <source>
        <dbReference type="PROSITE-ProRule" id="PRU00339"/>
    </source>
</evidence>
<dbReference type="PROSITE" id="PS50005">
    <property type="entry name" value="TPR"/>
    <property type="match status" value="1"/>
</dbReference>
<protein>
    <submittedName>
        <fullName evidence="2">Tetratricopeptide repeat protein</fullName>
    </submittedName>
</protein>
<accession>A0ABV1FSF3</accession>